<dbReference type="EMBL" id="CP146598">
    <property type="protein sequence ID" value="WWY02789.1"/>
    <property type="molecule type" value="Genomic_DNA"/>
</dbReference>
<keyword evidence="5 7" id="KW-0808">Transferase</keyword>
<gene>
    <name evidence="5 7" type="primary">coaE</name>
    <name evidence="7" type="ORF">ORY91_001040</name>
    <name evidence="8" type="ORF">V9W64_08820</name>
</gene>
<dbReference type="InterPro" id="IPR027417">
    <property type="entry name" value="P-loop_NTPase"/>
</dbReference>
<keyword evidence="5 7" id="KW-0418">Kinase</keyword>
<comment type="subcellular location">
    <subcellularLocation>
        <location evidence="5">Cytoplasm</location>
    </subcellularLocation>
</comment>
<evidence type="ECO:0000256" key="3">
    <source>
        <dbReference type="ARBA" id="ARBA00022840"/>
    </source>
</evidence>
<comment type="catalytic activity">
    <reaction evidence="5">
        <text>3'-dephospho-CoA + ATP = ADP + CoA + H(+)</text>
        <dbReference type="Rhea" id="RHEA:18245"/>
        <dbReference type="ChEBI" id="CHEBI:15378"/>
        <dbReference type="ChEBI" id="CHEBI:30616"/>
        <dbReference type="ChEBI" id="CHEBI:57287"/>
        <dbReference type="ChEBI" id="CHEBI:57328"/>
        <dbReference type="ChEBI" id="CHEBI:456216"/>
        <dbReference type="EC" id="2.7.1.24"/>
    </reaction>
</comment>
<feature type="binding site" evidence="5">
    <location>
        <begin position="12"/>
        <end position="17"/>
    </location>
    <ligand>
        <name>ATP</name>
        <dbReference type="ChEBI" id="CHEBI:30616"/>
    </ligand>
</feature>
<accession>A0A9X4E197</accession>
<keyword evidence="2 5" id="KW-0547">Nucleotide-binding</keyword>
<dbReference type="CDD" id="cd02022">
    <property type="entry name" value="DPCK"/>
    <property type="match status" value="1"/>
</dbReference>
<dbReference type="SUPFAM" id="SSF52540">
    <property type="entry name" value="P-loop containing nucleoside triphosphate hydrolases"/>
    <property type="match status" value="1"/>
</dbReference>
<comment type="pathway">
    <text evidence="5">Cofactor biosynthesis; coenzyme A biosynthesis; CoA from (R)-pantothenate: step 5/5.</text>
</comment>
<reference evidence="7" key="1">
    <citation type="submission" date="2022-10" db="EMBL/GenBank/DDBJ databases">
        <authorList>
            <person name="Boutroux M."/>
        </authorList>
    </citation>
    <scope>NUCLEOTIDE SEQUENCE</scope>
    <source>
        <strain evidence="7">51.81</strain>
    </source>
</reference>
<dbReference type="InterPro" id="IPR001977">
    <property type="entry name" value="Depp_CoAkinase"/>
</dbReference>
<dbReference type="PANTHER" id="PTHR10695:SF46">
    <property type="entry name" value="BIFUNCTIONAL COENZYME A SYNTHASE-RELATED"/>
    <property type="match status" value="1"/>
</dbReference>
<evidence type="ECO:0000256" key="5">
    <source>
        <dbReference type="HAMAP-Rule" id="MF_00376"/>
    </source>
</evidence>
<dbReference type="Pfam" id="PF01121">
    <property type="entry name" value="CoaE"/>
    <property type="match status" value="1"/>
</dbReference>
<dbReference type="Proteomes" id="UP001149607">
    <property type="component" value="Chromosome"/>
</dbReference>
<proteinExistence type="inferred from homology"/>
<evidence type="ECO:0000256" key="2">
    <source>
        <dbReference type="ARBA" id="ARBA00022741"/>
    </source>
</evidence>
<dbReference type="EMBL" id="JAPQFL010000002">
    <property type="protein sequence ID" value="MDD9327633.1"/>
    <property type="molecule type" value="Genomic_DNA"/>
</dbReference>
<dbReference type="AlphaFoldDB" id="A0A9X4E197"/>
<dbReference type="GO" id="GO:0005524">
    <property type="term" value="F:ATP binding"/>
    <property type="evidence" value="ECO:0007669"/>
    <property type="project" value="UniProtKB-UniRule"/>
</dbReference>
<dbReference type="PROSITE" id="PS51219">
    <property type="entry name" value="DPCK"/>
    <property type="match status" value="1"/>
</dbReference>
<protein>
    <recommendedName>
        <fullName evidence="5 6">Dephospho-CoA kinase</fullName>
        <ecNumber evidence="5 6">2.7.1.24</ecNumber>
    </recommendedName>
    <alternativeName>
        <fullName evidence="5">Dephosphocoenzyme A kinase</fullName>
    </alternativeName>
</protein>
<dbReference type="GO" id="GO:0004140">
    <property type="term" value="F:dephospho-CoA kinase activity"/>
    <property type="evidence" value="ECO:0007669"/>
    <property type="project" value="UniProtKB-UniRule"/>
</dbReference>
<name>A0A9X4E197_9NEIS</name>
<reference evidence="8" key="2">
    <citation type="submission" date="2024-02" db="EMBL/GenBank/DDBJ databases">
        <title>Neisseria leonii sp. nov.</title>
        <authorList>
            <person name="Boutroux M."/>
            <person name="Favre-Rochex S."/>
            <person name="Gorgette O."/>
            <person name="Touak G."/>
            <person name="Muhle E."/>
            <person name="Chesneau O."/>
            <person name="Clermont D."/>
            <person name="Rahi P."/>
        </authorList>
    </citation>
    <scope>NUCLEOTIDE SEQUENCE</scope>
    <source>
        <strain evidence="8">51.81</strain>
    </source>
</reference>
<sequence>MTAWVGLTGGIGSGKSSAAAQFARLGVPVVDADAVSRSLTAAGGAALPLIRERFGSGVFSDGLLDRAKLRGLVFGDADKKAALEGLMFPLILAEMRAQMAAHAGAVYGVAEIPLLAENPAFGQLADRVAVVDVPPEVQIERVRQRNGLSEAEVKRIMAAQSSRAARLAVADDVIDNSGTEAELAGQVLRLHRLYSQLYATAGPGG</sequence>
<evidence type="ECO:0000313" key="8">
    <source>
        <dbReference type="EMBL" id="WWY02789.1"/>
    </source>
</evidence>
<dbReference type="HAMAP" id="MF_00376">
    <property type="entry name" value="Dephospho_CoA_kinase"/>
    <property type="match status" value="1"/>
</dbReference>
<dbReference type="NCBIfam" id="TIGR00152">
    <property type="entry name" value="dephospho-CoA kinase"/>
    <property type="match status" value="1"/>
</dbReference>
<organism evidence="7">
    <name type="scientific">Neisseria leonii</name>
    <dbReference type="NCBI Taxonomy" id="2995413"/>
    <lineage>
        <taxon>Bacteria</taxon>
        <taxon>Pseudomonadati</taxon>
        <taxon>Pseudomonadota</taxon>
        <taxon>Betaproteobacteria</taxon>
        <taxon>Neisseriales</taxon>
        <taxon>Neisseriaceae</taxon>
        <taxon>Neisseria</taxon>
    </lineage>
</organism>
<comment type="similarity">
    <text evidence="1 5">Belongs to the CoaE family.</text>
</comment>
<keyword evidence="5" id="KW-0963">Cytoplasm</keyword>
<evidence type="ECO:0000313" key="9">
    <source>
        <dbReference type="Proteomes" id="UP001149607"/>
    </source>
</evidence>
<keyword evidence="3 5" id="KW-0067">ATP-binding</keyword>
<dbReference type="Gene3D" id="3.40.50.300">
    <property type="entry name" value="P-loop containing nucleotide triphosphate hydrolases"/>
    <property type="match status" value="1"/>
</dbReference>
<evidence type="ECO:0000313" key="7">
    <source>
        <dbReference type="EMBL" id="MDD9327633.1"/>
    </source>
</evidence>
<dbReference type="GO" id="GO:0015937">
    <property type="term" value="P:coenzyme A biosynthetic process"/>
    <property type="evidence" value="ECO:0007669"/>
    <property type="project" value="UniProtKB-UniRule"/>
</dbReference>
<evidence type="ECO:0000256" key="6">
    <source>
        <dbReference type="NCBIfam" id="TIGR00152"/>
    </source>
</evidence>
<comment type="function">
    <text evidence="5">Catalyzes the phosphorylation of the 3'-hydroxyl group of dephosphocoenzyme A to form coenzyme A.</text>
</comment>
<keyword evidence="9" id="KW-1185">Reference proteome</keyword>
<keyword evidence="4 5" id="KW-0173">Coenzyme A biosynthesis</keyword>
<dbReference type="GO" id="GO:0005737">
    <property type="term" value="C:cytoplasm"/>
    <property type="evidence" value="ECO:0007669"/>
    <property type="project" value="UniProtKB-SubCell"/>
</dbReference>
<dbReference type="PANTHER" id="PTHR10695">
    <property type="entry name" value="DEPHOSPHO-COA KINASE-RELATED"/>
    <property type="match status" value="1"/>
</dbReference>
<dbReference type="RefSeq" id="WP_274584867.1">
    <property type="nucleotide sequence ID" value="NZ_CP145811.1"/>
</dbReference>
<evidence type="ECO:0000256" key="1">
    <source>
        <dbReference type="ARBA" id="ARBA00009018"/>
    </source>
</evidence>
<dbReference type="EC" id="2.7.1.24" evidence="5 6"/>
<evidence type="ECO:0000256" key="4">
    <source>
        <dbReference type="ARBA" id="ARBA00022993"/>
    </source>
</evidence>